<dbReference type="Proteomes" id="UP001143674">
    <property type="component" value="Unassembled WGS sequence"/>
</dbReference>
<evidence type="ECO:0000313" key="3">
    <source>
        <dbReference type="Proteomes" id="UP001143674"/>
    </source>
</evidence>
<comment type="caution">
    <text evidence="2">The sequence shown here is derived from an EMBL/GenBank/DDBJ whole genome shotgun (WGS) entry which is preliminary data.</text>
</comment>
<dbReference type="RefSeq" id="WP_247589065.1">
    <property type="nucleotide sequence ID" value="NZ_JABZEH010000001.1"/>
</dbReference>
<accession>A0AAE3NMS1</accession>
<dbReference type="AlphaFoldDB" id="A0AAE3NMS1"/>
<feature type="compositionally biased region" description="Low complexity" evidence="1">
    <location>
        <begin position="161"/>
        <end position="170"/>
    </location>
</feature>
<gene>
    <name evidence="2" type="ORF">LBW55_19095</name>
</gene>
<reference evidence="2" key="1">
    <citation type="submission" date="2021-09" db="EMBL/GenBank/DDBJ databases">
        <title>Genomic analysis of Ralstonia spp.</title>
        <authorList>
            <person name="Aburjaile F."/>
            <person name="Ariute J.C."/>
            <person name="Pais A.K.L."/>
            <person name="Albuquerque G.M.R."/>
            <person name="Silva A.M.F."/>
            <person name="Brenig B."/>
            <person name="Azevedo V."/>
            <person name="Matiuzzi M."/>
            <person name="Ramos R."/>
            <person name="Goes-Neto A."/>
            <person name="Soares S."/>
            <person name="Iseppon A.M.B."/>
            <person name="Souza E."/>
            <person name="Gama M."/>
        </authorList>
    </citation>
    <scope>NUCLEOTIDE SEQUENCE</scope>
    <source>
        <strain evidence="2">B4</strain>
    </source>
</reference>
<proteinExistence type="predicted"/>
<dbReference type="EMBL" id="JAIVEX010000010">
    <property type="protein sequence ID" value="MDB0523714.1"/>
    <property type="molecule type" value="Genomic_DNA"/>
</dbReference>
<organism evidence="2 3">
    <name type="scientific">Ralstonia solanacearum</name>
    <name type="common">Pseudomonas solanacearum</name>
    <dbReference type="NCBI Taxonomy" id="305"/>
    <lineage>
        <taxon>Bacteria</taxon>
        <taxon>Pseudomonadati</taxon>
        <taxon>Pseudomonadota</taxon>
        <taxon>Betaproteobacteria</taxon>
        <taxon>Burkholderiales</taxon>
        <taxon>Burkholderiaceae</taxon>
        <taxon>Ralstonia</taxon>
        <taxon>Ralstonia solanacearum species complex</taxon>
    </lineage>
</organism>
<protein>
    <submittedName>
        <fullName evidence="2">Uncharacterized protein</fullName>
    </submittedName>
</protein>
<feature type="compositionally biased region" description="Acidic residues" evidence="1">
    <location>
        <begin position="780"/>
        <end position="792"/>
    </location>
</feature>
<feature type="region of interest" description="Disordered" evidence="1">
    <location>
        <begin position="96"/>
        <end position="170"/>
    </location>
</feature>
<evidence type="ECO:0000256" key="1">
    <source>
        <dbReference type="SAM" id="MobiDB-lite"/>
    </source>
</evidence>
<feature type="region of interest" description="Disordered" evidence="1">
    <location>
        <begin position="780"/>
        <end position="800"/>
    </location>
</feature>
<name>A0AAE3NMS1_RALSL</name>
<sequence length="1133" mass="123569">MLAAKNHDDGRLAARRMLRMRVNAEDGTPAPHLERLYANPPSAGVAASAMDTARPLRSLRHIFQPHPATVICARYPASNSSLEVEHHDCHFAESAAMPRPISSSRSTPGSDVPALSEQVEPSGSHSPSPERARPRIDGLSAAPVSSRASPPPRRPLRELLDAGASGSRGAADPLADWAGIRAQLGSAALDGAQRLRHAQHAAQAHPAALLRHGVPSDVGSEADRLRLVLSALEHPAVTRESVAPSELAHAFHLDSTQALARVLAPLVERHGFDLTDCLAKLGLLHRADLGLDGAAWHFPLQGKPAALEVAKALLAFHPPDVWKACLKDEYHVIEETLPALDAPQLNDEQRLELAHLLVRRKDNQSMADVIERHFKAPDIRRELALTVAQHARCFDLDKLATMVGDPKAIATAQISYRLSSWPSTANRAPTNRLVSHLALVLGDDVQLTRQDNMDLYAHAVRTAGQLSEQQCVPWAKFHNAILKTYYPFELRASLAFWQTGDKAIAGAARLGLQSPFDAMVKDAARIPDDDADHRNELYQWILSATFMLGPQDAATMARLTPTLESLYHNARPAELRTDLTGALTDAMHIAGAKTVLDFIDSGQFHRPHMRAFAAALARLYVPDGTTLAPRLKDVLKHSKLKDGKRWQAVNRDLLTVIGSAGLSRQECKRLIELSAPQTQTGSGAVDAFMKRLKLLAIATQAIEVELVDADVERHALGTASSATELDAVLNRIARLATPGSAYNRASAAPRIQANWHRFMTDSRSPEALLGYTRRLAGMEADNDADTDGDNDSETPASDGQTELMDAIRLYADAVVWSANPAEAFAALRYDTTASDHLAYLAETAPDAWNAWRTQVSGLQLDKHAQTSNATFDPRPYLYRRVVLDRHIAPDAHPTFQHALRGELAVEDALHQLAADSEEHQLVQLLDPSADTQQRAGIVRALIARLPDDTQFRRDLRDLKTLMTASPVAIADLDVVDTDHHEDLLLCGTEIAGSCQHVSGEPDMNKALLGYVIDGKYRMLAAKHHDDGPLAAQQRLAARRMLRLLVTEDGMPALHLERLYANPGIREGDAVDKALVELAKAKAADMGCALFADSDDDSKQQTLASLGSRAPFEYVDAEGGIRSREYEFEANRIA</sequence>
<evidence type="ECO:0000313" key="2">
    <source>
        <dbReference type="EMBL" id="MDB0523714.1"/>
    </source>
</evidence>
<feature type="compositionally biased region" description="Low complexity" evidence="1">
    <location>
        <begin position="139"/>
        <end position="148"/>
    </location>
</feature>